<dbReference type="PROSITE" id="PS51257">
    <property type="entry name" value="PROKAR_LIPOPROTEIN"/>
    <property type="match status" value="1"/>
</dbReference>
<comment type="caution">
    <text evidence="1">The sequence shown here is derived from an EMBL/GenBank/DDBJ whole genome shotgun (WGS) entry which is preliminary data.</text>
</comment>
<gene>
    <name evidence="1" type="ORF">ACFQ5J_11455</name>
</gene>
<dbReference type="RefSeq" id="WP_125753881.1">
    <property type="nucleotide sequence ID" value="NZ_JBHTON010000045.1"/>
</dbReference>
<proteinExistence type="predicted"/>
<organism evidence="1 2">
    <name type="scientific">Lacticaseibacillus baoqingensis</name>
    <dbReference type="NCBI Taxonomy" id="2486013"/>
    <lineage>
        <taxon>Bacteria</taxon>
        <taxon>Bacillati</taxon>
        <taxon>Bacillota</taxon>
        <taxon>Bacilli</taxon>
        <taxon>Lactobacillales</taxon>
        <taxon>Lactobacillaceae</taxon>
        <taxon>Lacticaseibacillus</taxon>
    </lineage>
</organism>
<protein>
    <recommendedName>
        <fullName evidence="3">Lipoprotein</fullName>
    </recommendedName>
</protein>
<dbReference type="EMBL" id="JBHTON010000045">
    <property type="protein sequence ID" value="MFD1485842.1"/>
    <property type="molecule type" value="Genomic_DNA"/>
</dbReference>
<keyword evidence="2" id="KW-1185">Reference proteome</keyword>
<evidence type="ECO:0000313" key="2">
    <source>
        <dbReference type="Proteomes" id="UP001597252"/>
    </source>
</evidence>
<reference evidence="2" key="1">
    <citation type="journal article" date="2019" name="Int. J. Syst. Evol. Microbiol.">
        <title>The Global Catalogue of Microorganisms (GCM) 10K type strain sequencing project: providing services to taxonomists for standard genome sequencing and annotation.</title>
        <authorList>
            <consortium name="The Broad Institute Genomics Platform"/>
            <consortium name="The Broad Institute Genome Sequencing Center for Infectious Disease"/>
            <person name="Wu L."/>
            <person name="Ma J."/>
        </authorList>
    </citation>
    <scope>NUCLEOTIDE SEQUENCE [LARGE SCALE GENOMIC DNA]</scope>
    <source>
        <strain evidence="2">CCM 8903</strain>
    </source>
</reference>
<accession>A0ABW4E7F3</accession>
<name>A0ABW4E7F3_9LACO</name>
<dbReference type="Proteomes" id="UP001597252">
    <property type="component" value="Unassembled WGS sequence"/>
</dbReference>
<evidence type="ECO:0000313" key="1">
    <source>
        <dbReference type="EMBL" id="MFD1485842.1"/>
    </source>
</evidence>
<sequence>MLKAHIGMFVGLALVAVGLSGCQPAPHQTATQSASTSVPTAPRQFLAGVKKRGLAATQITTIADLELPKEATSGVSFIGASDVKFELIAFKTQAAANQARSDAVSQGKRAYSDRRLVLSASTGLGKGWFEKYRDAIFKQ</sequence>
<evidence type="ECO:0008006" key="3">
    <source>
        <dbReference type="Google" id="ProtNLM"/>
    </source>
</evidence>